<keyword evidence="7" id="KW-0963">Cytoplasm</keyword>
<dbReference type="InterPro" id="IPR036890">
    <property type="entry name" value="HATPase_C_sf"/>
</dbReference>
<evidence type="ECO:0000256" key="18">
    <source>
        <dbReference type="SAM" id="MobiDB-lite"/>
    </source>
</evidence>
<evidence type="ECO:0000256" key="17">
    <source>
        <dbReference type="ARBA" id="ARBA00030800"/>
    </source>
</evidence>
<evidence type="ECO:0000256" key="3">
    <source>
        <dbReference type="ARBA" id="ARBA00004496"/>
    </source>
</evidence>
<evidence type="ECO:0000259" key="20">
    <source>
        <dbReference type="Pfam" id="PF07730"/>
    </source>
</evidence>
<keyword evidence="8" id="KW-0597">Phosphoprotein</keyword>
<dbReference type="CDD" id="cd16917">
    <property type="entry name" value="HATPase_UhpB-NarQ-NarX-like"/>
    <property type="match status" value="1"/>
</dbReference>
<evidence type="ECO:0000259" key="19">
    <source>
        <dbReference type="Pfam" id="PF02518"/>
    </source>
</evidence>
<keyword evidence="6" id="KW-0479">Metal-binding</keyword>
<evidence type="ECO:0000256" key="2">
    <source>
        <dbReference type="ARBA" id="ARBA00001966"/>
    </source>
</evidence>
<dbReference type="InterPro" id="IPR050482">
    <property type="entry name" value="Sensor_HK_TwoCompSys"/>
</dbReference>
<evidence type="ECO:0000256" key="16">
    <source>
        <dbReference type="ARBA" id="ARBA00024827"/>
    </source>
</evidence>
<dbReference type="PANTHER" id="PTHR24421:SF10">
    <property type="entry name" value="NITRATE_NITRITE SENSOR PROTEIN NARQ"/>
    <property type="match status" value="1"/>
</dbReference>
<dbReference type="PRINTS" id="PR00344">
    <property type="entry name" value="BCTRLSENSOR"/>
</dbReference>
<dbReference type="InterPro" id="IPR003594">
    <property type="entry name" value="HATPase_dom"/>
</dbReference>
<accession>A0ABP9P9J4</accession>
<keyword evidence="9" id="KW-0808">Transferase</keyword>
<keyword evidence="22" id="KW-1185">Reference proteome</keyword>
<evidence type="ECO:0000256" key="14">
    <source>
        <dbReference type="ARBA" id="ARBA00023012"/>
    </source>
</evidence>
<feature type="domain" description="Histidine kinase/HSP90-like ATPase" evidence="19">
    <location>
        <begin position="125"/>
        <end position="210"/>
    </location>
</feature>
<dbReference type="Proteomes" id="UP001500804">
    <property type="component" value="Unassembled WGS sequence"/>
</dbReference>
<keyword evidence="14" id="KW-0902">Two-component regulatory system</keyword>
<dbReference type="PANTHER" id="PTHR24421">
    <property type="entry name" value="NITRATE/NITRITE SENSOR PROTEIN NARX-RELATED"/>
    <property type="match status" value="1"/>
</dbReference>
<evidence type="ECO:0000256" key="1">
    <source>
        <dbReference type="ARBA" id="ARBA00000085"/>
    </source>
</evidence>
<reference evidence="22" key="1">
    <citation type="journal article" date="2019" name="Int. J. Syst. Evol. Microbiol.">
        <title>The Global Catalogue of Microorganisms (GCM) 10K type strain sequencing project: providing services to taxonomists for standard genome sequencing and annotation.</title>
        <authorList>
            <consortium name="The Broad Institute Genomics Platform"/>
            <consortium name="The Broad Institute Genome Sequencing Center for Infectious Disease"/>
            <person name="Wu L."/>
            <person name="Ma J."/>
        </authorList>
    </citation>
    <scope>NUCLEOTIDE SEQUENCE [LARGE SCALE GENOMIC DNA]</scope>
    <source>
        <strain evidence="22">JCM 18302</strain>
    </source>
</reference>
<evidence type="ECO:0000256" key="10">
    <source>
        <dbReference type="ARBA" id="ARBA00022741"/>
    </source>
</evidence>
<keyword evidence="15" id="KW-0411">Iron-sulfur</keyword>
<name>A0ABP9P9J4_9PSEU</name>
<evidence type="ECO:0000256" key="15">
    <source>
        <dbReference type="ARBA" id="ARBA00023014"/>
    </source>
</evidence>
<comment type="catalytic activity">
    <reaction evidence="1">
        <text>ATP + protein L-histidine = ADP + protein N-phospho-L-histidine.</text>
        <dbReference type="EC" id="2.7.13.3"/>
    </reaction>
</comment>
<protein>
    <recommendedName>
        <fullName evidence="5">Oxygen sensor histidine kinase NreB</fullName>
        <ecNumber evidence="4">2.7.13.3</ecNumber>
    </recommendedName>
    <alternativeName>
        <fullName evidence="17">Nitrogen regulation protein B</fullName>
    </alternativeName>
</protein>
<evidence type="ECO:0000256" key="9">
    <source>
        <dbReference type="ARBA" id="ARBA00022679"/>
    </source>
</evidence>
<dbReference type="Pfam" id="PF07730">
    <property type="entry name" value="HisKA_3"/>
    <property type="match status" value="1"/>
</dbReference>
<evidence type="ECO:0000256" key="11">
    <source>
        <dbReference type="ARBA" id="ARBA00022777"/>
    </source>
</evidence>
<dbReference type="SUPFAM" id="SSF55874">
    <property type="entry name" value="ATPase domain of HSP90 chaperone/DNA topoisomerase II/histidine kinase"/>
    <property type="match status" value="1"/>
</dbReference>
<comment type="caution">
    <text evidence="21">The sequence shown here is derived from an EMBL/GenBank/DDBJ whole genome shotgun (WGS) entry which is preliminary data.</text>
</comment>
<evidence type="ECO:0000256" key="6">
    <source>
        <dbReference type="ARBA" id="ARBA00022485"/>
    </source>
</evidence>
<organism evidence="21 22">
    <name type="scientific">Pseudonocardia adelaidensis</name>
    <dbReference type="NCBI Taxonomy" id="648754"/>
    <lineage>
        <taxon>Bacteria</taxon>
        <taxon>Bacillati</taxon>
        <taxon>Actinomycetota</taxon>
        <taxon>Actinomycetes</taxon>
        <taxon>Pseudonocardiales</taxon>
        <taxon>Pseudonocardiaceae</taxon>
        <taxon>Pseudonocardia</taxon>
    </lineage>
</organism>
<gene>
    <name evidence="21" type="ORF">GCM10023320_82180</name>
</gene>
<proteinExistence type="predicted"/>
<evidence type="ECO:0000256" key="5">
    <source>
        <dbReference type="ARBA" id="ARBA00017322"/>
    </source>
</evidence>
<feature type="domain" description="Signal transduction histidine kinase subgroup 3 dimerisation and phosphoacceptor" evidence="20">
    <location>
        <begin position="22"/>
        <end position="86"/>
    </location>
</feature>
<dbReference type="InterPro" id="IPR011712">
    <property type="entry name" value="Sig_transdc_His_kin_sub3_dim/P"/>
</dbReference>
<comment type="cofactor">
    <cofactor evidence="2">
        <name>[4Fe-4S] cluster</name>
        <dbReference type="ChEBI" id="CHEBI:49883"/>
    </cofactor>
</comment>
<keyword evidence="13" id="KW-0408">Iron</keyword>
<dbReference type="Gene3D" id="3.30.565.10">
    <property type="entry name" value="Histidine kinase-like ATPase, C-terminal domain"/>
    <property type="match status" value="1"/>
</dbReference>
<dbReference type="InterPro" id="IPR004358">
    <property type="entry name" value="Sig_transdc_His_kin-like_C"/>
</dbReference>
<evidence type="ECO:0000256" key="13">
    <source>
        <dbReference type="ARBA" id="ARBA00023004"/>
    </source>
</evidence>
<comment type="function">
    <text evidence="16">Member of the two-component regulatory system NreB/NreC involved in the control of dissimilatory nitrate/nitrite reduction in response to oxygen. NreB functions as a direct oxygen sensor histidine kinase which is autophosphorylated, in the absence of oxygen, probably at the conserved histidine residue, and transfers its phosphate group probably to a conserved aspartate residue of NreC. NreB/NreC activates the expression of the nitrate (narGHJI) and nitrite (nir) reductase operons, as well as the putative nitrate transporter gene narT.</text>
</comment>
<dbReference type="Gene3D" id="1.20.5.1930">
    <property type="match status" value="1"/>
</dbReference>
<keyword evidence="10" id="KW-0547">Nucleotide-binding</keyword>
<dbReference type="EMBL" id="BAABJO010000058">
    <property type="protein sequence ID" value="GAA5142174.1"/>
    <property type="molecule type" value="Genomic_DNA"/>
</dbReference>
<comment type="subcellular location">
    <subcellularLocation>
        <location evidence="3">Cytoplasm</location>
    </subcellularLocation>
</comment>
<keyword evidence="12" id="KW-0067">ATP-binding</keyword>
<evidence type="ECO:0000256" key="8">
    <source>
        <dbReference type="ARBA" id="ARBA00022553"/>
    </source>
</evidence>
<keyword evidence="11" id="KW-0418">Kinase</keyword>
<evidence type="ECO:0000256" key="4">
    <source>
        <dbReference type="ARBA" id="ARBA00012438"/>
    </source>
</evidence>
<dbReference type="EC" id="2.7.13.3" evidence="4"/>
<dbReference type="Pfam" id="PF02518">
    <property type="entry name" value="HATPase_c"/>
    <property type="match status" value="1"/>
</dbReference>
<evidence type="ECO:0000256" key="12">
    <source>
        <dbReference type="ARBA" id="ARBA00022840"/>
    </source>
</evidence>
<keyword evidence="6" id="KW-0004">4Fe-4S</keyword>
<evidence type="ECO:0000256" key="7">
    <source>
        <dbReference type="ARBA" id="ARBA00022490"/>
    </source>
</evidence>
<evidence type="ECO:0000313" key="21">
    <source>
        <dbReference type="EMBL" id="GAA5142174.1"/>
    </source>
</evidence>
<sequence length="244" mass="25668">MKSRVQLADSRARLVAAADHARRRIERDLHDGVQQQLVALALELRIAEEAVPPELTQVRTQLAQVATDLRRVTDELQEISRGIHPAILSEGGLRPALRALARRSITPVELDVDISGRLPEQIEAAAYYIASEALTNVAKHASTSTAYMHAVVHDGTLHLSIRDDGAGGATPGAGSGLIGLTDRVEALRGTISISSPRGAGTTVRVDLPVRAVHPAVSSTEIGAAAGGDAPRAVQRDRPSPSGPG</sequence>
<feature type="region of interest" description="Disordered" evidence="18">
    <location>
        <begin position="222"/>
        <end position="244"/>
    </location>
</feature>
<evidence type="ECO:0000313" key="22">
    <source>
        <dbReference type="Proteomes" id="UP001500804"/>
    </source>
</evidence>